<gene>
    <name evidence="6" type="ORF">Zmor_008653</name>
</gene>
<organism evidence="6 7">
    <name type="scientific">Zophobas morio</name>
    <dbReference type="NCBI Taxonomy" id="2755281"/>
    <lineage>
        <taxon>Eukaryota</taxon>
        <taxon>Metazoa</taxon>
        <taxon>Ecdysozoa</taxon>
        <taxon>Arthropoda</taxon>
        <taxon>Hexapoda</taxon>
        <taxon>Insecta</taxon>
        <taxon>Pterygota</taxon>
        <taxon>Neoptera</taxon>
        <taxon>Endopterygota</taxon>
        <taxon>Coleoptera</taxon>
        <taxon>Polyphaga</taxon>
        <taxon>Cucujiformia</taxon>
        <taxon>Tenebrionidae</taxon>
        <taxon>Zophobas</taxon>
    </lineage>
</organism>
<dbReference type="SUPFAM" id="SSF52540">
    <property type="entry name" value="P-loop containing nucleoside triphosphate hydrolases"/>
    <property type="match status" value="2"/>
</dbReference>
<dbReference type="AlphaFoldDB" id="A0AA38HIZ8"/>
<dbReference type="InterPro" id="IPR014017">
    <property type="entry name" value="DNA_helicase_UvrD-like_C"/>
</dbReference>
<dbReference type="Gene3D" id="3.40.50.300">
    <property type="entry name" value="P-loop containing nucleotide triphosphate hydrolases"/>
    <property type="match status" value="1"/>
</dbReference>
<evidence type="ECO:0000256" key="4">
    <source>
        <dbReference type="ARBA" id="ARBA00022840"/>
    </source>
</evidence>
<dbReference type="GO" id="GO:0003677">
    <property type="term" value="F:DNA binding"/>
    <property type="evidence" value="ECO:0007669"/>
    <property type="project" value="InterPro"/>
</dbReference>
<dbReference type="PANTHER" id="PTHR11070:SF63">
    <property type="entry name" value="DNA HELICASE IV"/>
    <property type="match status" value="1"/>
</dbReference>
<sequence length="448" mass="50715">MHIIMDFDKKYTDAKTIQLEKNYRSTQKILSLANSFIEHNKERLKKTLYSLNDNNFPLKLASAQSGPFEARYVANQIKDLVENKGYKYRDIFILYRINSLSANLERTLTNTKIPFRVSGGLSFRDRKVIKDISAMIIAVVAQDSFATERVLSNIPKVGPATIQKIEAEAASLGLTTFELLVDHTDIIKTISKNLETVSNVFAVGRTMYAENKPVLEIARYLVSKLDYEGTLKVTDEAYEDNKQHIKAYFDQMKEFDESFDAEEHGTENHLDAFCQSDLLGKNGSGPELVENAVTLMTIHAAKGLENKVVFVIGLNEGVFPSSRSYFSQAQLEEERRALYVAITRAKEILYLTYVDGEFSYLVNGNLHASRFINELDQSLLDIESNIFFHSIDEMSSTRMSDFAAAPARPMKIETDLQKGDRVTHMLFGEGIVTKILNKQFIAAFNDPK</sequence>
<dbReference type="CDD" id="cd18807">
    <property type="entry name" value="SF1_C_UvrD"/>
    <property type="match status" value="1"/>
</dbReference>
<keyword evidence="2" id="KW-0378">Hydrolase</keyword>
<reference evidence="6" key="1">
    <citation type="journal article" date="2023" name="G3 (Bethesda)">
        <title>Whole genome assemblies of Zophobas morio and Tenebrio molitor.</title>
        <authorList>
            <person name="Kaur S."/>
            <person name="Stinson S.A."/>
            <person name="diCenzo G.C."/>
        </authorList>
    </citation>
    <scope>NUCLEOTIDE SEQUENCE</scope>
    <source>
        <strain evidence="6">QUZm001</strain>
    </source>
</reference>
<accession>A0AA38HIZ8</accession>
<evidence type="ECO:0000313" key="6">
    <source>
        <dbReference type="EMBL" id="KAJ3620915.1"/>
    </source>
</evidence>
<keyword evidence="4" id="KW-0067">ATP-binding</keyword>
<evidence type="ECO:0000256" key="1">
    <source>
        <dbReference type="ARBA" id="ARBA00022741"/>
    </source>
</evidence>
<dbReference type="InterPro" id="IPR027417">
    <property type="entry name" value="P-loop_NTPase"/>
</dbReference>
<evidence type="ECO:0000256" key="3">
    <source>
        <dbReference type="ARBA" id="ARBA00022806"/>
    </source>
</evidence>
<evidence type="ECO:0000313" key="7">
    <source>
        <dbReference type="Proteomes" id="UP001168821"/>
    </source>
</evidence>
<dbReference type="PROSITE" id="PS51217">
    <property type="entry name" value="UVRD_HELICASE_CTER"/>
    <property type="match status" value="1"/>
</dbReference>
<keyword evidence="3" id="KW-0347">Helicase</keyword>
<dbReference type="GO" id="GO:0005524">
    <property type="term" value="F:ATP binding"/>
    <property type="evidence" value="ECO:0007669"/>
    <property type="project" value="UniProtKB-KW"/>
</dbReference>
<dbReference type="Proteomes" id="UP001168821">
    <property type="component" value="Unassembled WGS sequence"/>
</dbReference>
<dbReference type="GO" id="GO:0000725">
    <property type="term" value="P:recombinational repair"/>
    <property type="evidence" value="ECO:0007669"/>
    <property type="project" value="TreeGrafter"/>
</dbReference>
<feature type="domain" description="UvrD-like helicase C-terminal" evidence="5">
    <location>
        <begin position="27"/>
        <end position="303"/>
    </location>
</feature>
<proteinExistence type="predicted"/>
<keyword evidence="7" id="KW-1185">Reference proteome</keyword>
<comment type="caution">
    <text evidence="6">The sequence shown here is derived from an EMBL/GenBank/DDBJ whole genome shotgun (WGS) entry which is preliminary data.</text>
</comment>
<evidence type="ECO:0000259" key="5">
    <source>
        <dbReference type="PROSITE" id="PS51217"/>
    </source>
</evidence>
<dbReference type="GO" id="GO:0016787">
    <property type="term" value="F:hydrolase activity"/>
    <property type="evidence" value="ECO:0007669"/>
    <property type="project" value="UniProtKB-KW"/>
</dbReference>
<dbReference type="GO" id="GO:0005829">
    <property type="term" value="C:cytosol"/>
    <property type="evidence" value="ECO:0007669"/>
    <property type="project" value="TreeGrafter"/>
</dbReference>
<protein>
    <recommendedName>
        <fullName evidence="5">UvrD-like helicase C-terminal domain-containing protein</fullName>
    </recommendedName>
</protein>
<dbReference type="EMBL" id="JALNTZ010002082">
    <property type="protein sequence ID" value="KAJ3620915.1"/>
    <property type="molecule type" value="Genomic_DNA"/>
</dbReference>
<keyword evidence="1" id="KW-0547">Nucleotide-binding</keyword>
<dbReference type="Gene3D" id="1.10.486.10">
    <property type="entry name" value="PCRA, domain 4"/>
    <property type="match status" value="1"/>
</dbReference>
<evidence type="ECO:0000256" key="2">
    <source>
        <dbReference type="ARBA" id="ARBA00022801"/>
    </source>
</evidence>
<dbReference type="InterPro" id="IPR000212">
    <property type="entry name" value="DNA_helicase_UvrD/REP"/>
</dbReference>
<dbReference type="PANTHER" id="PTHR11070">
    <property type="entry name" value="UVRD / RECB / PCRA DNA HELICASE FAMILY MEMBER"/>
    <property type="match status" value="1"/>
</dbReference>
<name>A0AA38HIZ8_9CUCU</name>
<dbReference type="GO" id="GO:0043138">
    <property type="term" value="F:3'-5' DNA helicase activity"/>
    <property type="evidence" value="ECO:0007669"/>
    <property type="project" value="TreeGrafter"/>
</dbReference>
<dbReference type="Pfam" id="PF13361">
    <property type="entry name" value="UvrD_C"/>
    <property type="match status" value="1"/>
</dbReference>